<proteinExistence type="predicted"/>
<dbReference type="EMBL" id="BARV01029577">
    <property type="protein sequence ID" value="GAI32892.1"/>
    <property type="molecule type" value="Genomic_DNA"/>
</dbReference>
<organism evidence="5">
    <name type="scientific">marine sediment metagenome</name>
    <dbReference type="NCBI Taxonomy" id="412755"/>
    <lineage>
        <taxon>unclassified sequences</taxon>
        <taxon>metagenomes</taxon>
        <taxon>ecological metagenomes</taxon>
    </lineage>
</organism>
<sequence>SDSFTEVILIGGSLLLRLPLPVTAAQILWVNLIEDTLPGIALAFEPEEKEIMAEPPRARGQPILGAELKTLIFIIGIFTDLFLLGLYFFLRQGVFHLHFIRTVIFAALTIDSLFYVFACRSLRQTMLQKHPFGNKVLNISVLIGFLSLLVAIYVPFIQTFLDTHVLGIREWMLIIGLGIFEIMAIEATKWVFIVRHKKTK</sequence>
<dbReference type="SUPFAM" id="SSF81665">
    <property type="entry name" value="Calcium ATPase, transmembrane domain M"/>
    <property type="match status" value="1"/>
</dbReference>
<feature type="non-terminal residue" evidence="5">
    <location>
        <position position="1"/>
    </location>
</feature>
<dbReference type="PANTHER" id="PTHR43294">
    <property type="entry name" value="SODIUM/POTASSIUM-TRANSPORTING ATPASE SUBUNIT ALPHA"/>
    <property type="match status" value="1"/>
</dbReference>
<feature type="transmembrane region" description="Helical" evidence="3">
    <location>
        <begin position="173"/>
        <end position="194"/>
    </location>
</feature>
<dbReference type="PANTHER" id="PTHR43294:SF21">
    <property type="entry name" value="CATION TRANSPORTING ATPASE"/>
    <property type="match status" value="1"/>
</dbReference>
<dbReference type="InterPro" id="IPR050510">
    <property type="entry name" value="Cation_transp_ATPase_P-type"/>
</dbReference>
<protein>
    <recommendedName>
        <fullName evidence="4">Cation-transporting P-type ATPase C-terminal domain-containing protein</fullName>
    </recommendedName>
</protein>
<dbReference type="Gene3D" id="1.20.1110.10">
    <property type="entry name" value="Calcium-transporting ATPase, transmembrane domain"/>
    <property type="match status" value="1"/>
</dbReference>
<comment type="caution">
    <text evidence="5">The sequence shown here is derived from an EMBL/GenBank/DDBJ whole genome shotgun (WGS) entry which is preliminary data.</text>
</comment>
<name>X1MML9_9ZZZZ</name>
<evidence type="ECO:0000313" key="5">
    <source>
        <dbReference type="EMBL" id="GAI32892.1"/>
    </source>
</evidence>
<evidence type="ECO:0000256" key="3">
    <source>
        <dbReference type="SAM" id="Phobius"/>
    </source>
</evidence>
<dbReference type="AlphaFoldDB" id="X1MML9"/>
<feature type="transmembrane region" description="Helical" evidence="3">
    <location>
        <begin position="139"/>
        <end position="161"/>
    </location>
</feature>
<keyword evidence="2" id="KW-1003">Cell membrane</keyword>
<accession>X1MML9</accession>
<feature type="transmembrane region" description="Helical" evidence="3">
    <location>
        <begin position="71"/>
        <end position="90"/>
    </location>
</feature>
<keyword evidence="3" id="KW-0812">Transmembrane</keyword>
<evidence type="ECO:0000256" key="2">
    <source>
        <dbReference type="ARBA" id="ARBA00022475"/>
    </source>
</evidence>
<feature type="domain" description="Cation-transporting P-type ATPase C-terminal" evidence="4">
    <location>
        <begin position="19"/>
        <end position="191"/>
    </location>
</feature>
<keyword evidence="3" id="KW-1133">Transmembrane helix</keyword>
<reference evidence="5" key="1">
    <citation type="journal article" date="2014" name="Front. Microbiol.">
        <title>High frequency of phylogenetically diverse reductive dehalogenase-homologous genes in deep subseafloor sedimentary metagenomes.</title>
        <authorList>
            <person name="Kawai M."/>
            <person name="Futagami T."/>
            <person name="Toyoda A."/>
            <person name="Takaki Y."/>
            <person name="Nishi S."/>
            <person name="Hori S."/>
            <person name="Arai W."/>
            <person name="Tsubouchi T."/>
            <person name="Morono Y."/>
            <person name="Uchiyama I."/>
            <person name="Ito T."/>
            <person name="Fujiyama A."/>
            <person name="Inagaki F."/>
            <person name="Takami H."/>
        </authorList>
    </citation>
    <scope>NUCLEOTIDE SEQUENCE</scope>
    <source>
        <strain evidence="5">Expedition CK06-06</strain>
    </source>
</reference>
<dbReference type="GO" id="GO:0005886">
    <property type="term" value="C:plasma membrane"/>
    <property type="evidence" value="ECO:0007669"/>
    <property type="project" value="UniProtKB-SubCell"/>
</dbReference>
<dbReference type="InterPro" id="IPR023298">
    <property type="entry name" value="ATPase_P-typ_TM_dom_sf"/>
</dbReference>
<comment type="subcellular location">
    <subcellularLocation>
        <location evidence="1">Cell membrane</location>
        <topology evidence="1">Multi-pass membrane protein</topology>
    </subcellularLocation>
</comment>
<dbReference type="Pfam" id="PF00689">
    <property type="entry name" value="Cation_ATPase_C"/>
    <property type="match status" value="1"/>
</dbReference>
<dbReference type="InterPro" id="IPR006068">
    <property type="entry name" value="ATPase_P-typ_cation-transptr_C"/>
</dbReference>
<feature type="transmembrane region" description="Helical" evidence="3">
    <location>
        <begin position="96"/>
        <end position="118"/>
    </location>
</feature>
<evidence type="ECO:0000256" key="1">
    <source>
        <dbReference type="ARBA" id="ARBA00004651"/>
    </source>
</evidence>
<keyword evidence="3" id="KW-0472">Membrane</keyword>
<evidence type="ECO:0000259" key="4">
    <source>
        <dbReference type="Pfam" id="PF00689"/>
    </source>
</evidence>
<gene>
    <name evidence="5" type="ORF">S06H3_47129</name>
</gene>